<dbReference type="EMBL" id="CP019893">
    <property type="protein sequence ID" value="ARS91407.1"/>
    <property type="molecule type" value="Genomic_DNA"/>
</dbReference>
<evidence type="ECO:0000313" key="5">
    <source>
        <dbReference type="Proteomes" id="UP000250088"/>
    </source>
</evidence>
<dbReference type="Proteomes" id="UP000250088">
    <property type="component" value="Chromosome"/>
</dbReference>
<keyword evidence="2" id="KW-0812">Transmembrane</keyword>
<keyword evidence="2" id="KW-0472">Membrane</keyword>
<keyword evidence="2" id="KW-1133">Transmembrane helix</keyword>
<protein>
    <recommendedName>
        <fullName evidence="3">PGF-CTERM archaeal protein-sorting signal domain-containing protein</fullName>
    </recommendedName>
</protein>
<dbReference type="GO" id="GO:0030115">
    <property type="term" value="C:S-layer"/>
    <property type="evidence" value="ECO:0007669"/>
    <property type="project" value="UniProtKB-SubCell"/>
</dbReference>
<proteinExistence type="predicted"/>
<evidence type="ECO:0000313" key="4">
    <source>
        <dbReference type="EMBL" id="ARS91407.1"/>
    </source>
</evidence>
<feature type="transmembrane region" description="Helical" evidence="2">
    <location>
        <begin position="164"/>
        <end position="182"/>
    </location>
</feature>
<dbReference type="OrthoDB" id="206189at2157"/>
<dbReference type="KEGG" id="naj:B1756_17895"/>
<gene>
    <name evidence="4" type="ORF">B1756_17895</name>
</gene>
<dbReference type="Pfam" id="PF18204">
    <property type="entry name" value="PGF-CTERM"/>
    <property type="match status" value="1"/>
</dbReference>
<evidence type="ECO:0000259" key="3">
    <source>
        <dbReference type="Pfam" id="PF18204"/>
    </source>
</evidence>
<evidence type="ECO:0000256" key="1">
    <source>
        <dbReference type="ARBA" id="ARBA00022729"/>
    </source>
</evidence>
<evidence type="ECO:0000256" key="2">
    <source>
        <dbReference type="SAM" id="Phobius"/>
    </source>
</evidence>
<dbReference type="AlphaFoldDB" id="A0A2Z2HZI6"/>
<name>A0A2Z2HZI6_9EURY</name>
<dbReference type="NCBIfam" id="TIGR04126">
    <property type="entry name" value="PGF_CTERM"/>
    <property type="match status" value="1"/>
</dbReference>
<dbReference type="InterPro" id="IPR026371">
    <property type="entry name" value="PGF_CTERM"/>
</dbReference>
<feature type="domain" description="PGF-CTERM archaeal protein-sorting signal" evidence="3">
    <location>
        <begin position="162"/>
        <end position="184"/>
    </location>
</feature>
<organism evidence="4 5">
    <name type="scientific">Natrarchaeobaculum aegyptiacum</name>
    <dbReference type="NCBI Taxonomy" id="745377"/>
    <lineage>
        <taxon>Archaea</taxon>
        <taxon>Methanobacteriati</taxon>
        <taxon>Methanobacteriota</taxon>
        <taxon>Stenosarchaea group</taxon>
        <taxon>Halobacteria</taxon>
        <taxon>Halobacteriales</taxon>
        <taxon>Natrialbaceae</taxon>
        <taxon>Natrarchaeobaculum</taxon>
    </lineage>
</organism>
<dbReference type="GO" id="GO:0005886">
    <property type="term" value="C:plasma membrane"/>
    <property type="evidence" value="ECO:0007669"/>
    <property type="project" value="UniProtKB-SubCell"/>
</dbReference>
<feature type="transmembrane region" description="Helical" evidence="2">
    <location>
        <begin position="21"/>
        <end position="45"/>
    </location>
</feature>
<keyword evidence="1" id="KW-0732">Signal</keyword>
<keyword evidence="5" id="KW-1185">Reference proteome</keyword>
<reference evidence="5" key="1">
    <citation type="submission" date="2017-02" db="EMBL/GenBank/DDBJ databases">
        <title>Natronthermophilus aegyptiacus gen. nov.,sp. nov., an aerobic, extremely halophilic alkalithermophilic archaeon isolated from the athalassohaline Wadi An Natrun, Egypt.</title>
        <authorList>
            <person name="Zhao B."/>
        </authorList>
    </citation>
    <scope>NUCLEOTIDE SEQUENCE [LARGE SCALE GENOMIC DNA]</scope>
    <source>
        <strain evidence="5">JW/NM-HA 15</strain>
    </source>
</reference>
<sequence length="185" mass="19246">MKYVDKMRRTGGGSTVRLPTLLVGGMLALVLVGFLAIGLAGVAAAEEDPEPALEVNVSYESSDDPLELEVSFNDSVDDEDAVADVEFYEAGDDGNESEAVVTETIDGQAGQTIAQTFDWADYDGLEYSEEYTVVVEDGEQIEYAERLDGGLIGGGGGGADSVPGFGAVVAIVALATAGVLAVRRE</sequence>
<accession>A0A2Z2HZI6</accession>